<comment type="caution">
    <text evidence="2">The sequence shown here is derived from an EMBL/GenBank/DDBJ whole genome shotgun (WGS) entry which is preliminary data.</text>
</comment>
<accession>A0ABR0NHG2</accession>
<evidence type="ECO:0000256" key="1">
    <source>
        <dbReference type="SAM" id="Phobius"/>
    </source>
</evidence>
<keyword evidence="1" id="KW-0472">Membrane</keyword>
<sequence>MEVILLLQKNLRLASAQKSVLQRPNMAYKIFSVLFILFLLLSFSLLLPPSSPTNTHLMVQKINEVIRRNLIGAKPPPNDHHPGGGQNGVNNGCCYYYFGVMG</sequence>
<dbReference type="Proteomes" id="UP001358586">
    <property type="component" value="Chromosome 10"/>
</dbReference>
<proteinExistence type="predicted"/>
<protein>
    <recommendedName>
        <fullName evidence="4">Transmembrane protein</fullName>
    </recommendedName>
</protein>
<organism evidence="2 3">
    <name type="scientific">Gossypium arboreum</name>
    <name type="common">Tree cotton</name>
    <name type="synonym">Gossypium nanking</name>
    <dbReference type="NCBI Taxonomy" id="29729"/>
    <lineage>
        <taxon>Eukaryota</taxon>
        <taxon>Viridiplantae</taxon>
        <taxon>Streptophyta</taxon>
        <taxon>Embryophyta</taxon>
        <taxon>Tracheophyta</taxon>
        <taxon>Spermatophyta</taxon>
        <taxon>Magnoliopsida</taxon>
        <taxon>eudicotyledons</taxon>
        <taxon>Gunneridae</taxon>
        <taxon>Pentapetalae</taxon>
        <taxon>rosids</taxon>
        <taxon>malvids</taxon>
        <taxon>Malvales</taxon>
        <taxon>Malvaceae</taxon>
        <taxon>Malvoideae</taxon>
        <taxon>Gossypium</taxon>
    </lineage>
</organism>
<dbReference type="EMBL" id="JARKNE010000010">
    <property type="protein sequence ID" value="KAK5793699.1"/>
    <property type="molecule type" value="Genomic_DNA"/>
</dbReference>
<gene>
    <name evidence="2" type="ORF">PVK06_034852</name>
</gene>
<keyword evidence="1" id="KW-0812">Transmembrane</keyword>
<feature type="transmembrane region" description="Helical" evidence="1">
    <location>
        <begin position="26"/>
        <end position="47"/>
    </location>
</feature>
<evidence type="ECO:0000313" key="3">
    <source>
        <dbReference type="Proteomes" id="UP001358586"/>
    </source>
</evidence>
<reference evidence="2 3" key="1">
    <citation type="submission" date="2023-03" db="EMBL/GenBank/DDBJ databases">
        <title>WGS of Gossypium arboreum.</title>
        <authorList>
            <person name="Yu D."/>
        </authorList>
    </citation>
    <scope>NUCLEOTIDE SEQUENCE [LARGE SCALE GENOMIC DNA]</scope>
    <source>
        <tissue evidence="2">Leaf</tissue>
    </source>
</reference>
<keyword evidence="1" id="KW-1133">Transmembrane helix</keyword>
<keyword evidence="3" id="KW-1185">Reference proteome</keyword>
<evidence type="ECO:0008006" key="4">
    <source>
        <dbReference type="Google" id="ProtNLM"/>
    </source>
</evidence>
<evidence type="ECO:0000313" key="2">
    <source>
        <dbReference type="EMBL" id="KAK5793699.1"/>
    </source>
</evidence>
<name>A0ABR0NHG2_GOSAR</name>